<protein>
    <submittedName>
        <fullName evidence="1">Uncharacterized protein</fullName>
    </submittedName>
</protein>
<dbReference type="AlphaFoldDB" id="A0A5B7G990"/>
<accession>A0A5B7G990</accession>
<reference evidence="1 2" key="1">
    <citation type="submission" date="2019-05" db="EMBL/GenBank/DDBJ databases">
        <title>Another draft genome of Portunus trituberculatus and its Hox gene families provides insights of decapod evolution.</title>
        <authorList>
            <person name="Jeong J.-H."/>
            <person name="Song I."/>
            <person name="Kim S."/>
            <person name="Choi T."/>
            <person name="Kim D."/>
            <person name="Ryu S."/>
            <person name="Kim W."/>
        </authorList>
    </citation>
    <scope>NUCLEOTIDE SEQUENCE [LARGE SCALE GENOMIC DNA]</scope>
    <source>
        <tissue evidence="1">Muscle</tissue>
    </source>
</reference>
<proteinExistence type="predicted"/>
<sequence>MLAELPRCGWESAISHPTPNPQPTPTLTLTPTLHNIPITCGKLLLATHIYSLKKPQITRNMSAVLPSFPSALHCYPFPRTAKCPPRSLQLALFRLKEIPMTAKFSFPSLLGCGGQASALYPLQMFMPRFIVSCKRVRVNKCAACCCENALKRCDLEL</sequence>
<evidence type="ECO:0000313" key="2">
    <source>
        <dbReference type="Proteomes" id="UP000324222"/>
    </source>
</evidence>
<evidence type="ECO:0000313" key="1">
    <source>
        <dbReference type="EMBL" id="MPC56571.1"/>
    </source>
</evidence>
<dbReference type="EMBL" id="VSRR010014042">
    <property type="protein sequence ID" value="MPC56571.1"/>
    <property type="molecule type" value="Genomic_DNA"/>
</dbReference>
<comment type="caution">
    <text evidence="1">The sequence shown here is derived from an EMBL/GenBank/DDBJ whole genome shotgun (WGS) entry which is preliminary data.</text>
</comment>
<name>A0A5B7G990_PORTR</name>
<dbReference type="Proteomes" id="UP000324222">
    <property type="component" value="Unassembled WGS sequence"/>
</dbReference>
<organism evidence="1 2">
    <name type="scientific">Portunus trituberculatus</name>
    <name type="common">Swimming crab</name>
    <name type="synonym">Neptunus trituberculatus</name>
    <dbReference type="NCBI Taxonomy" id="210409"/>
    <lineage>
        <taxon>Eukaryota</taxon>
        <taxon>Metazoa</taxon>
        <taxon>Ecdysozoa</taxon>
        <taxon>Arthropoda</taxon>
        <taxon>Crustacea</taxon>
        <taxon>Multicrustacea</taxon>
        <taxon>Malacostraca</taxon>
        <taxon>Eumalacostraca</taxon>
        <taxon>Eucarida</taxon>
        <taxon>Decapoda</taxon>
        <taxon>Pleocyemata</taxon>
        <taxon>Brachyura</taxon>
        <taxon>Eubrachyura</taxon>
        <taxon>Portunoidea</taxon>
        <taxon>Portunidae</taxon>
        <taxon>Portuninae</taxon>
        <taxon>Portunus</taxon>
    </lineage>
</organism>
<keyword evidence="2" id="KW-1185">Reference proteome</keyword>
<gene>
    <name evidence="1" type="ORF">E2C01_050533</name>
</gene>